<feature type="signal peptide" evidence="2">
    <location>
        <begin position="1"/>
        <end position="30"/>
    </location>
</feature>
<gene>
    <name evidence="6" type="ORF">M1843_12230</name>
</gene>
<dbReference type="Pfam" id="PF16371">
    <property type="entry name" value="MetallophosN"/>
    <property type="match status" value="1"/>
</dbReference>
<evidence type="ECO:0000313" key="6">
    <source>
        <dbReference type="EMBL" id="MCK9794514.1"/>
    </source>
</evidence>
<dbReference type="RefSeq" id="WP_416344352.1">
    <property type="nucleotide sequence ID" value="NZ_JALQCY010000003.1"/>
</dbReference>
<feature type="region of interest" description="Disordered" evidence="1">
    <location>
        <begin position="614"/>
        <end position="650"/>
    </location>
</feature>
<reference evidence="6 7" key="1">
    <citation type="submission" date="2022-02" db="EMBL/GenBank/DDBJ databases">
        <title>The car tank lid bacteriome: a reservoir of bacteria with potential in bioremediation of fuel.</title>
        <authorList>
            <person name="Vidal-Verdu A."/>
            <person name="Gomez-Martinez D."/>
            <person name="Latorre-Perez A."/>
            <person name="Pereto J."/>
            <person name="Porcar M."/>
        </authorList>
    </citation>
    <scope>NUCLEOTIDE SEQUENCE [LARGE SCALE GENOMIC DNA]</scope>
    <source>
        <strain evidence="6 7">4D.3</strain>
    </source>
</reference>
<evidence type="ECO:0000256" key="1">
    <source>
        <dbReference type="SAM" id="MobiDB-lite"/>
    </source>
</evidence>
<dbReference type="EMBL" id="JALQCY010000003">
    <property type="protein sequence ID" value="MCK9794514.1"/>
    <property type="molecule type" value="Genomic_DNA"/>
</dbReference>
<dbReference type="InterPro" id="IPR051918">
    <property type="entry name" value="STPP_CPPED1"/>
</dbReference>
<evidence type="ECO:0000259" key="5">
    <source>
        <dbReference type="Pfam" id="PF16371"/>
    </source>
</evidence>
<accession>A0ABT0J520</accession>
<dbReference type="Gene3D" id="3.60.21.10">
    <property type="match status" value="1"/>
</dbReference>
<dbReference type="PANTHER" id="PTHR43143">
    <property type="entry name" value="METALLOPHOSPHOESTERASE, CALCINEURIN SUPERFAMILY"/>
    <property type="match status" value="1"/>
</dbReference>
<feature type="domain" description="Calcineurin-like phosphoesterase N-terminal" evidence="5">
    <location>
        <begin position="90"/>
        <end position="150"/>
    </location>
</feature>
<dbReference type="SUPFAM" id="SSF56300">
    <property type="entry name" value="Metallo-dependent phosphatases"/>
    <property type="match status" value="1"/>
</dbReference>
<dbReference type="Pfam" id="PF00149">
    <property type="entry name" value="Metallophos"/>
    <property type="match status" value="1"/>
</dbReference>
<feature type="chain" id="PRO_5047174884" evidence="2">
    <location>
        <begin position="31"/>
        <end position="650"/>
    </location>
</feature>
<feature type="domain" description="Calcineurin-like phosphoesterase C-terminal" evidence="4">
    <location>
        <begin position="406"/>
        <end position="603"/>
    </location>
</feature>
<keyword evidence="2" id="KW-0732">Signal</keyword>
<dbReference type="InterPro" id="IPR032285">
    <property type="entry name" value="Metallophos_N"/>
</dbReference>
<dbReference type="Proteomes" id="UP001651050">
    <property type="component" value="Unassembled WGS sequence"/>
</dbReference>
<dbReference type="PANTHER" id="PTHR43143:SF1">
    <property type="entry name" value="SERINE_THREONINE-PROTEIN PHOSPHATASE CPPED1"/>
    <property type="match status" value="1"/>
</dbReference>
<organism evidence="6 7">
    <name type="scientific">Isoptericola peretonis</name>
    <dbReference type="NCBI Taxonomy" id="2918523"/>
    <lineage>
        <taxon>Bacteria</taxon>
        <taxon>Bacillati</taxon>
        <taxon>Actinomycetota</taxon>
        <taxon>Actinomycetes</taxon>
        <taxon>Micrococcales</taxon>
        <taxon>Promicromonosporaceae</taxon>
        <taxon>Isoptericola</taxon>
    </lineage>
</organism>
<proteinExistence type="predicted"/>
<feature type="region of interest" description="Disordered" evidence="1">
    <location>
        <begin position="74"/>
        <end position="96"/>
    </location>
</feature>
<keyword evidence="7" id="KW-1185">Reference proteome</keyword>
<name>A0ABT0J520_9MICO</name>
<dbReference type="SUPFAM" id="SSF117074">
    <property type="entry name" value="Hypothetical protein PA1324"/>
    <property type="match status" value="1"/>
</dbReference>
<dbReference type="Gene3D" id="2.60.40.10">
    <property type="entry name" value="Immunoglobulins"/>
    <property type="match status" value="2"/>
</dbReference>
<protein>
    <submittedName>
        <fullName evidence="6">Calcineurin-like phosphoesterase family protein</fullName>
    </submittedName>
</protein>
<comment type="caution">
    <text evidence="6">The sequence shown here is derived from an EMBL/GenBank/DDBJ whole genome shotgun (WGS) entry which is preliminary data.</text>
</comment>
<evidence type="ECO:0000259" key="3">
    <source>
        <dbReference type="Pfam" id="PF00149"/>
    </source>
</evidence>
<dbReference type="InterPro" id="IPR032288">
    <property type="entry name" value="Metallophos_C"/>
</dbReference>
<feature type="domain" description="Calcineurin-like phosphoesterase" evidence="3">
    <location>
        <begin position="225"/>
        <end position="379"/>
    </location>
</feature>
<feature type="region of interest" description="Disordered" evidence="1">
    <location>
        <begin position="28"/>
        <end position="48"/>
    </location>
</feature>
<dbReference type="InterPro" id="IPR013783">
    <property type="entry name" value="Ig-like_fold"/>
</dbReference>
<evidence type="ECO:0000313" key="7">
    <source>
        <dbReference type="Proteomes" id="UP001651050"/>
    </source>
</evidence>
<feature type="compositionally biased region" description="Basic and acidic residues" evidence="1">
    <location>
        <begin position="79"/>
        <end position="94"/>
    </location>
</feature>
<dbReference type="Pfam" id="PF16370">
    <property type="entry name" value="MetallophosC"/>
    <property type="match status" value="1"/>
</dbReference>
<evidence type="ECO:0000256" key="2">
    <source>
        <dbReference type="SAM" id="SignalP"/>
    </source>
</evidence>
<evidence type="ECO:0000259" key="4">
    <source>
        <dbReference type="Pfam" id="PF16370"/>
    </source>
</evidence>
<dbReference type="InterPro" id="IPR004843">
    <property type="entry name" value="Calcineurin-like_PHP"/>
</dbReference>
<dbReference type="InterPro" id="IPR029052">
    <property type="entry name" value="Metallo-depent_PP-like"/>
</dbReference>
<sequence>MNPRSIRQACAAAGTASLVGLVLVAPSAGAAPSSDPSPGTAATTQEAAAQRAQAGLYTGHVEVVRGDAADPEVLTGTVFHDKDEDSTQDRREKGVAGVQVSNGRDVVTTDGRGRYSLPAFDDMTVFVTQPAGYQVPVDEHAIAQFSYNHSPEGSPDLRYGGLEPTGPLPQAVNFPLGKSKATGKAEQSCPIAADTQTYDLTQVGYARDGAVADLMDREDYASCGILLLGDNVGDDLSLYPELKDLYAAANGPVRMAPGNHDMDYDAADDAHALDTFRQQVGPGYFSYDVGQAHVVVLDNIVYNGAKPDGKNGGYAEKVDEQQLAWLEADLAEVPRNKLVVVAAHAPIVDHRQVITDNAPELYDVLRGRNAVTVGGHTHMLENLLPGDTRAEWQAKGVAELEHTQLVAGAVSGDWYSGGLDEQGLPFAYMADGARPGVLTLELDGNEFSERYTIRGESDDLQLALGVNTPHWRDWAADALAWRDGGKEGDAPALGDERLVSTDDLAGDSWLTANFYAGSSDAQVEVSIDGGAQVAAEHTQPMAGEALNNGWEFSDPRAATRNLLTSGSVTRSNAHLWRLPLPADLEAGTHTATVTATDHHGREFTEALRFTVKDERPAATTTVLRGEVPSEDAPVQPLPSGPADPAETGGR</sequence>